<gene>
    <name evidence="1" type="ORF">BKG73_13305</name>
</gene>
<dbReference type="RefSeq" id="WP_070913026.1">
    <property type="nucleotide sequence ID" value="NZ_MLIC01000008.1"/>
</dbReference>
<reference evidence="1 2" key="1">
    <citation type="submission" date="2016-10" db="EMBL/GenBank/DDBJ databases">
        <title>Evaluation of Human, Animal and Environmental Mycobacterium chelonae Isolates by Core Genome Phylogenomic Analysis, Targeted Gene Comparison, and Anti-microbial Susceptibility Patterns: A Tale of Mistaken Identities.</title>
        <authorList>
            <person name="Fogelson S.B."/>
            <person name="Camus A.C."/>
            <person name="Lorenz W."/>
            <person name="Vasireddy R."/>
            <person name="Vasireddy S."/>
            <person name="Smith T."/>
            <person name="Brown-Elliott B.A."/>
            <person name="Wallace R.J.Jr."/>
            <person name="Hasan N.A."/>
            <person name="Reischl U."/>
            <person name="Sanchez S."/>
        </authorList>
    </citation>
    <scope>NUCLEOTIDE SEQUENCE [LARGE SCALE GENOMIC DNA]</scope>
    <source>
        <strain evidence="1 2">8528</strain>
    </source>
</reference>
<protein>
    <submittedName>
        <fullName evidence="1">Uncharacterized protein</fullName>
    </submittedName>
</protein>
<dbReference type="Proteomes" id="UP000179621">
    <property type="component" value="Unassembled WGS sequence"/>
</dbReference>
<evidence type="ECO:0000313" key="2">
    <source>
        <dbReference type="Proteomes" id="UP000179621"/>
    </source>
</evidence>
<dbReference type="EMBL" id="MLIH01000025">
    <property type="protein sequence ID" value="OHU09027.1"/>
    <property type="molecule type" value="Genomic_DNA"/>
</dbReference>
<sequence length="78" mass="8377">MTEIYGLLGGVYAAGQQIIDADSKAHPHLWVWSNSQLSVLLRRVAYAGYPVVSNSVKAGSGLALARILVDHSTRIVVD</sequence>
<organism evidence="1 2">
    <name type="scientific">Mycobacteroides saopaulense</name>
    <dbReference type="NCBI Taxonomy" id="1578165"/>
    <lineage>
        <taxon>Bacteria</taxon>
        <taxon>Bacillati</taxon>
        <taxon>Actinomycetota</taxon>
        <taxon>Actinomycetes</taxon>
        <taxon>Mycobacteriales</taxon>
        <taxon>Mycobacteriaceae</taxon>
        <taxon>Mycobacteroides</taxon>
    </lineage>
</organism>
<keyword evidence="2" id="KW-1185">Reference proteome</keyword>
<name>A0ABX3BZ55_9MYCO</name>
<comment type="caution">
    <text evidence="1">The sequence shown here is derived from an EMBL/GenBank/DDBJ whole genome shotgun (WGS) entry which is preliminary data.</text>
</comment>
<evidence type="ECO:0000313" key="1">
    <source>
        <dbReference type="EMBL" id="OHU09027.1"/>
    </source>
</evidence>
<accession>A0ABX3BZ55</accession>
<proteinExistence type="predicted"/>